<keyword evidence="3" id="KW-1185">Reference proteome</keyword>
<protein>
    <submittedName>
        <fullName evidence="2">Uncharacterized protein</fullName>
    </submittedName>
</protein>
<feature type="region of interest" description="Disordered" evidence="1">
    <location>
        <begin position="35"/>
        <end position="55"/>
    </location>
</feature>
<feature type="region of interest" description="Disordered" evidence="1">
    <location>
        <begin position="118"/>
        <end position="144"/>
    </location>
</feature>
<dbReference type="Gramene" id="RZC45922">
    <property type="protein sequence ID" value="RZC45922"/>
    <property type="gene ID" value="C5167_038870"/>
</dbReference>
<evidence type="ECO:0000256" key="1">
    <source>
        <dbReference type="SAM" id="MobiDB-lite"/>
    </source>
</evidence>
<evidence type="ECO:0000313" key="3">
    <source>
        <dbReference type="Proteomes" id="UP000316621"/>
    </source>
</evidence>
<sequence>MGLLICAIEKPSNNISIALLKLPYLLDVAAESKHSPVPYSSKHIDEAASNDDDDDYATDAVDEIELPEALSKGTSQDVTNYEEDGEEYYDVEDDKYSQLMSYGDKLGRKTDRELSRLKWNGEIPNKGNTENLGKGQRSAARKHK</sequence>
<gene>
    <name evidence="2" type="ORF">C5167_038870</name>
</gene>
<dbReference type="EMBL" id="CM010715">
    <property type="protein sequence ID" value="RZC45922.1"/>
    <property type="molecule type" value="Genomic_DNA"/>
</dbReference>
<organism evidence="2 3">
    <name type="scientific">Papaver somniferum</name>
    <name type="common">Opium poppy</name>
    <dbReference type="NCBI Taxonomy" id="3469"/>
    <lineage>
        <taxon>Eukaryota</taxon>
        <taxon>Viridiplantae</taxon>
        <taxon>Streptophyta</taxon>
        <taxon>Embryophyta</taxon>
        <taxon>Tracheophyta</taxon>
        <taxon>Spermatophyta</taxon>
        <taxon>Magnoliopsida</taxon>
        <taxon>Ranunculales</taxon>
        <taxon>Papaveraceae</taxon>
        <taxon>Papaveroideae</taxon>
        <taxon>Papaver</taxon>
    </lineage>
</organism>
<evidence type="ECO:0000313" key="2">
    <source>
        <dbReference type="EMBL" id="RZC45922.1"/>
    </source>
</evidence>
<reference evidence="2 3" key="1">
    <citation type="journal article" date="2018" name="Science">
        <title>The opium poppy genome and morphinan production.</title>
        <authorList>
            <person name="Guo L."/>
            <person name="Winzer T."/>
            <person name="Yang X."/>
            <person name="Li Y."/>
            <person name="Ning Z."/>
            <person name="He Z."/>
            <person name="Teodor R."/>
            <person name="Lu Y."/>
            <person name="Bowser T.A."/>
            <person name="Graham I.A."/>
            <person name="Ye K."/>
        </authorList>
    </citation>
    <scope>NUCLEOTIDE SEQUENCE [LARGE SCALE GENOMIC DNA]</scope>
    <source>
        <strain evidence="3">cv. HN1</strain>
        <tissue evidence="2">Leaves</tissue>
    </source>
</reference>
<proteinExistence type="predicted"/>
<name>A0A4Y7IE08_PAPSO</name>
<dbReference type="AlphaFoldDB" id="A0A4Y7IE08"/>
<accession>A0A4Y7IE08</accession>
<dbReference type="Proteomes" id="UP000316621">
    <property type="component" value="Chromosome 1"/>
</dbReference>